<name>A0ABY2QND9_9HYPH</name>
<evidence type="ECO:0000256" key="1">
    <source>
        <dbReference type="ARBA" id="ARBA00005417"/>
    </source>
</evidence>
<sequence>MQMIFQNPSASLNPKRRVREMPAEVLSVHRIRESAAIGERLDALTELVGLRREYLDRYQHEFSGGQRQRIGDWLMVLHHPCLLTEIGYARVFRHEGWRCHLDRSSPGWCCNRIQSQLHHRERLLRRASVFR</sequence>
<proteinExistence type="inferred from homology"/>
<evidence type="ECO:0000256" key="2">
    <source>
        <dbReference type="ARBA" id="ARBA00022448"/>
    </source>
</evidence>
<protein>
    <submittedName>
        <fullName evidence="5">Uncharacterized protein</fullName>
    </submittedName>
</protein>
<keyword evidence="3" id="KW-0547">Nucleotide-binding</keyword>
<evidence type="ECO:0000313" key="5">
    <source>
        <dbReference type="EMBL" id="THV10558.1"/>
    </source>
</evidence>
<evidence type="ECO:0000256" key="4">
    <source>
        <dbReference type="ARBA" id="ARBA00022840"/>
    </source>
</evidence>
<dbReference type="EMBL" id="STGT01000007">
    <property type="protein sequence ID" value="THV10558.1"/>
    <property type="molecule type" value="Genomic_DNA"/>
</dbReference>
<gene>
    <name evidence="5" type="ORF">E9677_22630</name>
</gene>
<reference evidence="5 6" key="1">
    <citation type="submission" date="2019-04" db="EMBL/GenBank/DDBJ databases">
        <title>Genome sequence of strain 7209-2.</title>
        <authorList>
            <person name="Gao J."/>
            <person name="Sun J."/>
        </authorList>
    </citation>
    <scope>NUCLEOTIDE SEQUENCE [LARGE SCALE GENOMIC DNA]</scope>
    <source>
        <strain evidence="5 6">7209-2</strain>
    </source>
</reference>
<comment type="similarity">
    <text evidence="1">Belongs to the ABC transporter superfamily.</text>
</comment>
<organism evidence="5 6">
    <name type="scientific">Rhizobium rhizophilum</name>
    <dbReference type="NCBI Taxonomy" id="1850373"/>
    <lineage>
        <taxon>Bacteria</taxon>
        <taxon>Pseudomonadati</taxon>
        <taxon>Pseudomonadota</taxon>
        <taxon>Alphaproteobacteria</taxon>
        <taxon>Hyphomicrobiales</taxon>
        <taxon>Rhizobiaceae</taxon>
        <taxon>Rhizobium/Agrobacterium group</taxon>
        <taxon>Rhizobium</taxon>
    </lineage>
</organism>
<dbReference type="Proteomes" id="UP000309667">
    <property type="component" value="Unassembled WGS sequence"/>
</dbReference>
<keyword evidence="2" id="KW-0813">Transport</keyword>
<dbReference type="Gene3D" id="3.40.50.300">
    <property type="entry name" value="P-loop containing nucleotide triphosphate hydrolases"/>
    <property type="match status" value="1"/>
</dbReference>
<dbReference type="PANTHER" id="PTHR43776:SF7">
    <property type="entry name" value="D,D-DIPEPTIDE TRANSPORT ATP-BINDING PROTEIN DDPF-RELATED"/>
    <property type="match status" value="1"/>
</dbReference>
<comment type="caution">
    <text evidence="5">The sequence shown here is derived from an EMBL/GenBank/DDBJ whole genome shotgun (WGS) entry which is preliminary data.</text>
</comment>
<dbReference type="PANTHER" id="PTHR43776">
    <property type="entry name" value="TRANSPORT ATP-BINDING PROTEIN"/>
    <property type="match status" value="1"/>
</dbReference>
<keyword evidence="4" id="KW-0067">ATP-binding</keyword>
<dbReference type="InterPro" id="IPR027417">
    <property type="entry name" value="P-loop_NTPase"/>
</dbReference>
<evidence type="ECO:0000313" key="6">
    <source>
        <dbReference type="Proteomes" id="UP000309667"/>
    </source>
</evidence>
<keyword evidence="6" id="KW-1185">Reference proteome</keyword>
<dbReference type="SUPFAM" id="SSF52540">
    <property type="entry name" value="P-loop containing nucleoside triphosphate hydrolases"/>
    <property type="match status" value="1"/>
</dbReference>
<evidence type="ECO:0000256" key="3">
    <source>
        <dbReference type="ARBA" id="ARBA00022741"/>
    </source>
</evidence>
<dbReference type="InterPro" id="IPR050319">
    <property type="entry name" value="ABC_transp_ATP-bind"/>
</dbReference>
<accession>A0ABY2QND9</accession>